<dbReference type="Pfam" id="PF01869">
    <property type="entry name" value="BcrAD_BadFG"/>
    <property type="match status" value="1"/>
</dbReference>
<dbReference type="InterPro" id="IPR043129">
    <property type="entry name" value="ATPase_NBD"/>
</dbReference>
<dbReference type="PANTHER" id="PTHR43190:SF3">
    <property type="entry name" value="N-ACETYL-D-GLUCOSAMINE KINASE"/>
    <property type="match status" value="1"/>
</dbReference>
<feature type="non-terminal residue" evidence="2">
    <location>
        <position position="162"/>
    </location>
</feature>
<sequence>FAVGISSNDEKISTGGWGPLIGDRGSGYHIGILRLEKIVDFYDRDIKLGYLRDLCFSELGVNNEIEMRDEIYKQDFTREKVASLCKVVAKAASNSDKYALEILREAAKELVRLVAYVNERLGKDQLKVSLIGGVSKIGKGFIDLFKEELEYQCSNLTYSQPM</sequence>
<name>A0AAW9IKD9_CLOPF</name>
<dbReference type="EMBL" id="WNVM01000337">
    <property type="protein sequence ID" value="MDZ5010395.1"/>
    <property type="molecule type" value="Genomic_DNA"/>
</dbReference>
<reference evidence="2" key="1">
    <citation type="submission" date="2019-11" db="EMBL/GenBank/DDBJ databases">
        <title>Characterization of Clostridium perfringens isolates from swine manure treated agricultural soils.</title>
        <authorList>
            <person name="Wushke S.T."/>
        </authorList>
    </citation>
    <scope>NUCLEOTIDE SEQUENCE</scope>
    <source>
        <strain evidence="2">V2</strain>
    </source>
</reference>
<gene>
    <name evidence="2" type="ORF">GNF77_16105</name>
</gene>
<dbReference type="InterPro" id="IPR002731">
    <property type="entry name" value="ATPase_BadF"/>
</dbReference>
<evidence type="ECO:0000313" key="3">
    <source>
        <dbReference type="Proteomes" id="UP001292368"/>
    </source>
</evidence>
<protein>
    <recommendedName>
        <fullName evidence="1">ATPase BadF/BadG/BcrA/BcrD type domain-containing protein</fullName>
    </recommendedName>
</protein>
<feature type="non-terminal residue" evidence="2">
    <location>
        <position position="1"/>
    </location>
</feature>
<proteinExistence type="predicted"/>
<organism evidence="2 3">
    <name type="scientific">Clostridium perfringens</name>
    <dbReference type="NCBI Taxonomy" id="1502"/>
    <lineage>
        <taxon>Bacteria</taxon>
        <taxon>Bacillati</taxon>
        <taxon>Bacillota</taxon>
        <taxon>Clostridia</taxon>
        <taxon>Eubacteriales</taxon>
        <taxon>Clostridiaceae</taxon>
        <taxon>Clostridium</taxon>
    </lineage>
</organism>
<evidence type="ECO:0000259" key="1">
    <source>
        <dbReference type="Pfam" id="PF01869"/>
    </source>
</evidence>
<evidence type="ECO:0000313" key="2">
    <source>
        <dbReference type="EMBL" id="MDZ5010395.1"/>
    </source>
</evidence>
<dbReference type="Gene3D" id="3.30.420.40">
    <property type="match status" value="1"/>
</dbReference>
<feature type="domain" description="ATPase BadF/BadG/BcrA/BcrD type" evidence="1">
    <location>
        <begin position="12"/>
        <end position="137"/>
    </location>
</feature>
<dbReference type="RefSeq" id="WP_322382248.1">
    <property type="nucleotide sequence ID" value="NZ_WNVM01000337.1"/>
</dbReference>
<accession>A0AAW9IKD9</accession>
<comment type="caution">
    <text evidence="2">The sequence shown here is derived from an EMBL/GenBank/DDBJ whole genome shotgun (WGS) entry which is preliminary data.</text>
</comment>
<dbReference type="SUPFAM" id="SSF53067">
    <property type="entry name" value="Actin-like ATPase domain"/>
    <property type="match status" value="1"/>
</dbReference>
<dbReference type="AlphaFoldDB" id="A0AAW9IKD9"/>
<dbReference type="Proteomes" id="UP001292368">
    <property type="component" value="Unassembled WGS sequence"/>
</dbReference>
<dbReference type="InterPro" id="IPR052519">
    <property type="entry name" value="Euk-type_GlcNAc_Kinase"/>
</dbReference>
<dbReference type="PANTHER" id="PTHR43190">
    <property type="entry name" value="N-ACETYL-D-GLUCOSAMINE KINASE"/>
    <property type="match status" value="1"/>
</dbReference>